<gene>
    <name evidence="1" type="ORF">CVT24_000263</name>
</gene>
<name>A0A409YD66_9AGAR</name>
<reference evidence="1 2" key="1">
    <citation type="journal article" date="2018" name="Evol. Lett.">
        <title>Horizontal gene cluster transfer increased hallucinogenic mushroom diversity.</title>
        <authorList>
            <person name="Reynolds H.T."/>
            <person name="Vijayakumar V."/>
            <person name="Gluck-Thaler E."/>
            <person name="Korotkin H.B."/>
            <person name="Matheny P.B."/>
            <person name="Slot J.C."/>
        </authorList>
    </citation>
    <scope>NUCLEOTIDE SEQUENCE [LARGE SCALE GENOMIC DNA]</scope>
    <source>
        <strain evidence="1 2">2629</strain>
    </source>
</reference>
<accession>A0A409YD66</accession>
<evidence type="ECO:0000313" key="1">
    <source>
        <dbReference type="EMBL" id="PPR00956.1"/>
    </source>
</evidence>
<proteinExistence type="predicted"/>
<dbReference type="AlphaFoldDB" id="A0A409YD66"/>
<comment type="caution">
    <text evidence="1">The sequence shown here is derived from an EMBL/GenBank/DDBJ whole genome shotgun (WGS) entry which is preliminary data.</text>
</comment>
<keyword evidence="2" id="KW-1185">Reference proteome</keyword>
<protein>
    <recommendedName>
        <fullName evidence="3">F-box domain-containing protein</fullName>
    </recommendedName>
</protein>
<dbReference type="EMBL" id="NHTK01001283">
    <property type="protein sequence ID" value="PPR00956.1"/>
    <property type="molecule type" value="Genomic_DNA"/>
</dbReference>
<organism evidence="1 2">
    <name type="scientific">Panaeolus cyanescens</name>
    <dbReference type="NCBI Taxonomy" id="181874"/>
    <lineage>
        <taxon>Eukaryota</taxon>
        <taxon>Fungi</taxon>
        <taxon>Dikarya</taxon>
        <taxon>Basidiomycota</taxon>
        <taxon>Agaricomycotina</taxon>
        <taxon>Agaricomycetes</taxon>
        <taxon>Agaricomycetidae</taxon>
        <taxon>Agaricales</taxon>
        <taxon>Agaricineae</taxon>
        <taxon>Galeropsidaceae</taxon>
        <taxon>Panaeolus</taxon>
    </lineage>
</organism>
<dbReference type="InParanoid" id="A0A409YD66"/>
<evidence type="ECO:0008006" key="3">
    <source>
        <dbReference type="Google" id="ProtNLM"/>
    </source>
</evidence>
<dbReference type="Proteomes" id="UP000284842">
    <property type="component" value="Unassembled WGS sequence"/>
</dbReference>
<sequence>MSFSTRQVPCIKTLPYDVVELIVAELRANEDDWEVVESLASSRLISHTFNYLATPHVFKDIHLVRQRGGGYFYHGDPTRPEKRVQQLLSLIKTNPAIATFIRGCHIYTYAHNFEGRWSNWLAKPEALVELLPQLTRVTHLAIKGYDAPVMWRKLGQPLVEALENMIRMSSNIELVAVEGLSLVSVLERGPTEELPAPIDVNNPPLVASKAQLPPLTSLAICDTTLAASRILDDYPDPGENATFVAPIPIVINRLQLTIGYEKLQDTHLSLEEHFHILLSKMSANLMELDINFTSSTLQSRWPSRTSLTFLRRIESIKLHASVQGIGAHKCHFGLPKPFTHALQRLKPSTSMRTIHLVLRLQQPAQTSAMWTLRSQWGKLERVIARTYPQLTTLVVEFQEEEFVCPMGDDVVVTRSHERMREYLYDALSGIVVANRGLIVKVVIPTQPDFIIGMTGKGQ</sequence>
<evidence type="ECO:0000313" key="2">
    <source>
        <dbReference type="Proteomes" id="UP000284842"/>
    </source>
</evidence>